<dbReference type="AlphaFoldDB" id="A0A4R6PYR0"/>
<evidence type="ECO:0000313" key="1">
    <source>
        <dbReference type="EMBL" id="TDP50378.1"/>
    </source>
</evidence>
<comment type="caution">
    <text evidence="1">The sequence shown here is derived from an EMBL/GenBank/DDBJ whole genome shotgun (WGS) entry which is preliminary data.</text>
</comment>
<dbReference type="Proteomes" id="UP000295500">
    <property type="component" value="Unassembled WGS sequence"/>
</dbReference>
<protein>
    <submittedName>
        <fullName evidence="1">Uncharacterized protein</fullName>
    </submittedName>
</protein>
<accession>A0A4R6PYR0</accession>
<organism evidence="1 2">
    <name type="scientific">Aminicella lysinilytica</name>
    <dbReference type="NCBI Taxonomy" id="433323"/>
    <lineage>
        <taxon>Bacteria</taxon>
        <taxon>Bacillati</taxon>
        <taxon>Bacillota</taxon>
        <taxon>Clostridia</taxon>
        <taxon>Peptostreptococcales</taxon>
        <taxon>Anaerovoracaceae</taxon>
        <taxon>Aminicella</taxon>
    </lineage>
</organism>
<evidence type="ECO:0000313" key="2">
    <source>
        <dbReference type="Proteomes" id="UP000295500"/>
    </source>
</evidence>
<proteinExistence type="predicted"/>
<reference evidence="1 2" key="1">
    <citation type="submission" date="2019-03" db="EMBL/GenBank/DDBJ databases">
        <title>Genomic Encyclopedia of Type Strains, Phase IV (KMG-IV): sequencing the most valuable type-strain genomes for metagenomic binning, comparative biology and taxonomic classification.</title>
        <authorList>
            <person name="Goeker M."/>
        </authorList>
    </citation>
    <scope>NUCLEOTIDE SEQUENCE [LARGE SCALE GENOMIC DNA]</scope>
    <source>
        <strain evidence="1 2">DSM 28287</strain>
    </source>
</reference>
<keyword evidence="2" id="KW-1185">Reference proteome</keyword>
<dbReference type="EMBL" id="SNXO01000037">
    <property type="protein sequence ID" value="TDP50378.1"/>
    <property type="molecule type" value="Genomic_DNA"/>
</dbReference>
<name>A0A4R6PYR0_9FIRM</name>
<sequence length="34" mass="3927">MIVLKVVFCVLLCLPMAYVTRFLVKILVEESKNN</sequence>
<gene>
    <name evidence="1" type="ORF">EV211_13713</name>
</gene>